<dbReference type="RefSeq" id="WP_277899385.1">
    <property type="nucleotide sequence ID" value="NZ_JAPMUA010000002.1"/>
</dbReference>
<evidence type="ECO:0000313" key="3">
    <source>
        <dbReference type="Proteomes" id="UP001153642"/>
    </source>
</evidence>
<dbReference type="Pfam" id="PF13568">
    <property type="entry name" value="OMP_b-brl_2"/>
    <property type="match status" value="1"/>
</dbReference>
<keyword evidence="3" id="KW-1185">Reference proteome</keyword>
<dbReference type="PROSITE" id="PS51257">
    <property type="entry name" value="PROKAR_LIPOPROTEIN"/>
    <property type="match status" value="1"/>
</dbReference>
<reference evidence="2" key="1">
    <citation type="submission" date="2022-11" db="EMBL/GenBank/DDBJ databases">
        <title>High-quality draft genome sequence of Galbibacter sp. strain CMA-7.</title>
        <authorList>
            <person name="Wei L."/>
            <person name="Dong C."/>
            <person name="Shao Z."/>
        </authorList>
    </citation>
    <scope>NUCLEOTIDE SEQUENCE</scope>
    <source>
        <strain evidence="2">CMA-7</strain>
    </source>
</reference>
<sequence length="253" mass="28235">MKRQENLKVLNTVLVFVFIACFGYQANAQAAIFAALFGDKVASKKFNISMEIGVPLTNVGNIDGNKPNIGVNFGIAGNLKINDTWSVSPTAYFLSKRSFDMESFSLNSPDVYLNNIYTDVPTTISMNYIQMPIFVYYNIPNSNLRLGLAPQMSFKQNVDATFSADIGDFEQSVGIHANNIDYGLVANVSYYLKYKRNGKGLYVSLRYGQGFTDVFKDSFIDGNNKSHYFSFNISLPFITDELAQKNLGDQPNN</sequence>
<comment type="caution">
    <text evidence="2">The sequence shown here is derived from an EMBL/GenBank/DDBJ whole genome shotgun (WGS) entry which is preliminary data.</text>
</comment>
<protein>
    <submittedName>
        <fullName evidence="2">Porin family protein</fullName>
    </submittedName>
</protein>
<proteinExistence type="predicted"/>
<name>A0ABT6FQ13_9FLAO</name>
<dbReference type="InterPro" id="IPR025665">
    <property type="entry name" value="Beta-barrel_OMP_2"/>
</dbReference>
<dbReference type="Proteomes" id="UP001153642">
    <property type="component" value="Unassembled WGS sequence"/>
</dbReference>
<dbReference type="EMBL" id="JAPMUA010000002">
    <property type="protein sequence ID" value="MDG3585345.1"/>
    <property type="molecule type" value="Genomic_DNA"/>
</dbReference>
<evidence type="ECO:0000259" key="1">
    <source>
        <dbReference type="Pfam" id="PF13568"/>
    </source>
</evidence>
<accession>A0ABT6FQ13</accession>
<gene>
    <name evidence="2" type="ORF">OSR52_05640</name>
</gene>
<evidence type="ECO:0000313" key="2">
    <source>
        <dbReference type="EMBL" id="MDG3585345.1"/>
    </source>
</evidence>
<feature type="domain" description="Outer membrane protein beta-barrel" evidence="1">
    <location>
        <begin position="44"/>
        <end position="215"/>
    </location>
</feature>
<organism evidence="2 3">
    <name type="scientific">Galbibacter pacificus</name>
    <dbReference type="NCBI Taxonomy" id="2996052"/>
    <lineage>
        <taxon>Bacteria</taxon>
        <taxon>Pseudomonadati</taxon>
        <taxon>Bacteroidota</taxon>
        <taxon>Flavobacteriia</taxon>
        <taxon>Flavobacteriales</taxon>
        <taxon>Flavobacteriaceae</taxon>
        <taxon>Galbibacter</taxon>
    </lineage>
</organism>